<feature type="domain" description="SWIM-type" evidence="3">
    <location>
        <begin position="92"/>
        <end position="135"/>
    </location>
</feature>
<evidence type="ECO:0000256" key="1">
    <source>
        <dbReference type="PROSITE-ProRule" id="PRU00325"/>
    </source>
</evidence>
<dbReference type="PROSITE" id="PS50966">
    <property type="entry name" value="ZF_SWIM"/>
    <property type="match status" value="1"/>
</dbReference>
<dbReference type="OrthoDB" id="5598737at2759"/>
<evidence type="ECO:0000313" key="4">
    <source>
        <dbReference type="EMBL" id="EDR00577.1"/>
    </source>
</evidence>
<name>B0DXV4_LACBS</name>
<gene>
    <name evidence="4" type="ORF">LACBIDRAFT_334033</name>
</gene>
<dbReference type="KEGG" id="lbc:LACBIDRAFT_334033"/>
<keyword evidence="1" id="KW-0862">Zinc</keyword>
<dbReference type="GeneID" id="6084400"/>
<dbReference type="InParanoid" id="B0DXV4"/>
<protein>
    <submittedName>
        <fullName evidence="4">Predicted protein</fullName>
    </submittedName>
</protein>
<dbReference type="GO" id="GO:0008270">
    <property type="term" value="F:zinc ion binding"/>
    <property type="evidence" value="ECO:0007669"/>
    <property type="project" value="UniProtKB-KW"/>
</dbReference>
<dbReference type="Pfam" id="PF18717">
    <property type="entry name" value="CxC4"/>
    <property type="match status" value="1"/>
</dbReference>
<reference evidence="4 5" key="1">
    <citation type="journal article" date="2008" name="Nature">
        <title>The genome of Laccaria bicolor provides insights into mycorrhizal symbiosis.</title>
        <authorList>
            <person name="Martin F."/>
            <person name="Aerts A."/>
            <person name="Ahren D."/>
            <person name="Brun A."/>
            <person name="Danchin E.G.J."/>
            <person name="Duchaussoy F."/>
            <person name="Gibon J."/>
            <person name="Kohler A."/>
            <person name="Lindquist E."/>
            <person name="Pereda V."/>
            <person name="Salamov A."/>
            <person name="Shapiro H.J."/>
            <person name="Wuyts J."/>
            <person name="Blaudez D."/>
            <person name="Buee M."/>
            <person name="Brokstein P."/>
            <person name="Canbaeck B."/>
            <person name="Cohen D."/>
            <person name="Courty P.E."/>
            <person name="Coutinho P.M."/>
            <person name="Delaruelle C."/>
            <person name="Detter J.C."/>
            <person name="Deveau A."/>
            <person name="DiFazio S."/>
            <person name="Duplessis S."/>
            <person name="Fraissinet-Tachet L."/>
            <person name="Lucic E."/>
            <person name="Frey-Klett P."/>
            <person name="Fourrey C."/>
            <person name="Feussner I."/>
            <person name="Gay G."/>
            <person name="Grimwood J."/>
            <person name="Hoegger P.J."/>
            <person name="Jain P."/>
            <person name="Kilaru S."/>
            <person name="Labbe J."/>
            <person name="Lin Y.C."/>
            <person name="Legue V."/>
            <person name="Le Tacon F."/>
            <person name="Marmeisse R."/>
            <person name="Melayah D."/>
            <person name="Montanini B."/>
            <person name="Muratet M."/>
            <person name="Nehls U."/>
            <person name="Niculita-Hirzel H."/>
            <person name="Oudot-Le Secq M.P."/>
            <person name="Peter M."/>
            <person name="Quesneville H."/>
            <person name="Rajashekar B."/>
            <person name="Reich M."/>
            <person name="Rouhier N."/>
            <person name="Schmutz J."/>
            <person name="Yin T."/>
            <person name="Chalot M."/>
            <person name="Henrissat B."/>
            <person name="Kuees U."/>
            <person name="Lucas S."/>
            <person name="Van de Peer Y."/>
            <person name="Podila G.K."/>
            <person name="Polle A."/>
            <person name="Pukkila P.J."/>
            <person name="Richardson P.M."/>
            <person name="Rouze P."/>
            <person name="Sanders I.R."/>
            <person name="Stajich J.E."/>
            <person name="Tunlid A."/>
            <person name="Tuskan G."/>
            <person name="Grigoriev I.V."/>
        </authorList>
    </citation>
    <scope>NUCLEOTIDE SEQUENCE [LARGE SCALE GENOMIC DNA]</scope>
    <source>
        <strain evidence="5">S238N-H82 / ATCC MYA-4686</strain>
    </source>
</reference>
<dbReference type="RefSeq" id="XP_001888804.1">
    <property type="nucleotide sequence ID" value="XM_001888769.1"/>
</dbReference>
<dbReference type="EMBL" id="DS547148">
    <property type="protein sequence ID" value="EDR00577.1"/>
    <property type="molecule type" value="Genomic_DNA"/>
</dbReference>
<keyword evidence="5" id="KW-1185">Reference proteome</keyword>
<keyword evidence="1" id="KW-0863">Zinc-finger</keyword>
<dbReference type="InterPro" id="IPR007527">
    <property type="entry name" value="Znf_SWIM"/>
</dbReference>
<evidence type="ECO:0000313" key="5">
    <source>
        <dbReference type="Proteomes" id="UP000001194"/>
    </source>
</evidence>
<evidence type="ECO:0000259" key="3">
    <source>
        <dbReference type="PROSITE" id="PS50966"/>
    </source>
</evidence>
<dbReference type="HOGENOM" id="CLU_434788_0_0_1"/>
<accession>B0DXV4</accession>
<dbReference type="AlphaFoldDB" id="B0DXV4"/>
<organism evidence="5">
    <name type="scientific">Laccaria bicolor (strain S238N-H82 / ATCC MYA-4686)</name>
    <name type="common">Bicoloured deceiver</name>
    <name type="synonym">Laccaria laccata var. bicolor</name>
    <dbReference type="NCBI Taxonomy" id="486041"/>
    <lineage>
        <taxon>Eukaryota</taxon>
        <taxon>Fungi</taxon>
        <taxon>Dikarya</taxon>
        <taxon>Basidiomycota</taxon>
        <taxon>Agaricomycotina</taxon>
        <taxon>Agaricomycetes</taxon>
        <taxon>Agaricomycetidae</taxon>
        <taxon>Agaricales</taxon>
        <taxon>Agaricineae</taxon>
        <taxon>Hydnangiaceae</taxon>
        <taxon>Laccaria</taxon>
    </lineage>
</organism>
<proteinExistence type="predicted"/>
<feature type="region of interest" description="Disordered" evidence="2">
    <location>
        <begin position="418"/>
        <end position="438"/>
    </location>
</feature>
<feature type="region of interest" description="Disordered" evidence="2">
    <location>
        <begin position="1"/>
        <end position="24"/>
    </location>
</feature>
<keyword evidence="1" id="KW-0479">Metal-binding</keyword>
<dbReference type="InterPro" id="IPR040648">
    <property type="entry name" value="HMGXB3_CxC4"/>
</dbReference>
<evidence type="ECO:0000256" key="2">
    <source>
        <dbReference type="SAM" id="MobiDB-lite"/>
    </source>
</evidence>
<dbReference type="Proteomes" id="UP000001194">
    <property type="component" value="Unassembled WGS sequence"/>
</dbReference>
<feature type="compositionally biased region" description="Acidic residues" evidence="2">
    <location>
        <begin position="421"/>
        <end position="434"/>
    </location>
</feature>
<sequence length="629" mass="69951">MSNTSPAEPSDIHLEQRSLTTHGSPPLLPNPLPIWLGHPADEENGSESDEDSYAMFVEGVVDDEIPFYPLTPTMFVVPGWNRKSLTCNKQWYHLQVMGNGDELVAVCMCPHARAKVDGIGRLDCIHICFVLEFSDVMFLPSQIQVLIYDEEELVLFSRQQERDPAIWTNYFSVPSSDRNQTHIGGVVEILVRDVDTPALATNFSLAARATVMGKSIVTPRQKLRGEGSVSYLPIPPPIWARISMDLTFPSLGPPLDLGGIPSPISLSSGGSCCCTDPRPKFDKSRPMRVASCIVYTTNGTSETKIEVQLCTACSRRQIGPDCQNLGWFAFVKLQQFEADMQCPVCGPTPEDTIWDGVMLAYGEKYLLPSLHPPTVVSETAPQKQSRYTSRQQAIPDQELHEAIRKICQQSVASLLQPVSDVEQDEGDDEDEEEGEKSIRKGGEAVIEGLSNLSPALGHIFKREFGIEALHNGLEPKAMYQKLFLNLTAEESVLQMSNRLALQDLVVFIQNPHGGDVFLGLTSHNSETPEASEIELEEENWQETGCYYSMPAIRLHPSYPHLTHDLHGDNGKRGQKCSKYWSIYGKQKLTGGLMCIWCSHSICYGFHCIPNGEGHNDVFSPIITREREES</sequence>